<dbReference type="EMBL" id="AKHW03000635">
    <property type="protein sequence ID" value="KYO45107.1"/>
    <property type="molecule type" value="Genomic_DNA"/>
</dbReference>
<dbReference type="AlphaFoldDB" id="A0A151P7N8"/>
<organism evidence="1 2">
    <name type="scientific">Alligator mississippiensis</name>
    <name type="common">American alligator</name>
    <dbReference type="NCBI Taxonomy" id="8496"/>
    <lineage>
        <taxon>Eukaryota</taxon>
        <taxon>Metazoa</taxon>
        <taxon>Chordata</taxon>
        <taxon>Craniata</taxon>
        <taxon>Vertebrata</taxon>
        <taxon>Euteleostomi</taxon>
        <taxon>Archelosauria</taxon>
        <taxon>Archosauria</taxon>
        <taxon>Crocodylia</taxon>
        <taxon>Alligatoridae</taxon>
        <taxon>Alligatorinae</taxon>
        <taxon>Alligator</taxon>
    </lineage>
</organism>
<comment type="caution">
    <text evidence="1">The sequence shown here is derived from an EMBL/GenBank/DDBJ whole genome shotgun (WGS) entry which is preliminary data.</text>
</comment>
<name>A0A151P7N8_ALLMI</name>
<dbReference type="Proteomes" id="UP000050525">
    <property type="component" value="Unassembled WGS sequence"/>
</dbReference>
<sequence>MLNPESTGNDYGAASCSTDQENIDLEAPVGVTPEQSIQGAVHGEVLEWLFTCYHELHNLGDEAANETFCIVIPMCAPVLKSLFLSKKQQVHTSMPSGNV</sequence>
<evidence type="ECO:0000313" key="2">
    <source>
        <dbReference type="Proteomes" id="UP000050525"/>
    </source>
</evidence>
<accession>A0A151P7N8</accession>
<keyword evidence="2" id="KW-1185">Reference proteome</keyword>
<proteinExistence type="predicted"/>
<gene>
    <name evidence="1" type="ORF">Y1Q_0007400</name>
</gene>
<reference evidence="1 2" key="1">
    <citation type="journal article" date="2012" name="Genome Biol.">
        <title>Sequencing three crocodilian genomes to illuminate the evolution of archosaurs and amniotes.</title>
        <authorList>
            <person name="St John J.A."/>
            <person name="Braun E.L."/>
            <person name="Isberg S.R."/>
            <person name="Miles L.G."/>
            <person name="Chong A.Y."/>
            <person name="Gongora J."/>
            <person name="Dalzell P."/>
            <person name="Moran C."/>
            <person name="Bed'hom B."/>
            <person name="Abzhanov A."/>
            <person name="Burgess S.C."/>
            <person name="Cooksey A.M."/>
            <person name="Castoe T.A."/>
            <person name="Crawford N.G."/>
            <person name="Densmore L.D."/>
            <person name="Drew J.C."/>
            <person name="Edwards S.V."/>
            <person name="Faircloth B.C."/>
            <person name="Fujita M.K."/>
            <person name="Greenwold M.J."/>
            <person name="Hoffmann F.G."/>
            <person name="Howard J.M."/>
            <person name="Iguchi T."/>
            <person name="Janes D.E."/>
            <person name="Khan S.Y."/>
            <person name="Kohno S."/>
            <person name="de Koning A.J."/>
            <person name="Lance S.L."/>
            <person name="McCarthy F.M."/>
            <person name="McCormack J.E."/>
            <person name="Merchant M.E."/>
            <person name="Peterson D.G."/>
            <person name="Pollock D.D."/>
            <person name="Pourmand N."/>
            <person name="Raney B.J."/>
            <person name="Roessler K.A."/>
            <person name="Sanford J.R."/>
            <person name="Sawyer R.H."/>
            <person name="Schmidt C.J."/>
            <person name="Triplett E.W."/>
            <person name="Tuberville T.D."/>
            <person name="Venegas-Anaya M."/>
            <person name="Howard J.T."/>
            <person name="Jarvis E.D."/>
            <person name="Guillette L.J.Jr."/>
            <person name="Glenn T.C."/>
            <person name="Green R.E."/>
            <person name="Ray D.A."/>
        </authorList>
    </citation>
    <scope>NUCLEOTIDE SEQUENCE [LARGE SCALE GENOMIC DNA]</scope>
    <source>
        <strain evidence="1">KSC_2009_1</strain>
    </source>
</reference>
<protein>
    <submittedName>
        <fullName evidence="1">Uncharacterized protein</fullName>
    </submittedName>
</protein>
<evidence type="ECO:0000313" key="1">
    <source>
        <dbReference type="EMBL" id="KYO45107.1"/>
    </source>
</evidence>